<dbReference type="OrthoDB" id="2922289at2759"/>
<dbReference type="EMBL" id="MU007103">
    <property type="protein sequence ID" value="KAF2421065.1"/>
    <property type="molecule type" value="Genomic_DNA"/>
</dbReference>
<comment type="caution">
    <text evidence="2">The sequence shown here is derived from an EMBL/GenBank/DDBJ whole genome shotgun (WGS) entry which is preliminary data.</text>
</comment>
<dbReference type="PANTHER" id="PTHR40788">
    <property type="entry name" value="CLR5 DOMAIN-CONTAINING PROTEIN-RELATED"/>
    <property type="match status" value="1"/>
</dbReference>
<protein>
    <submittedName>
        <fullName evidence="2">Uncharacterized protein</fullName>
    </submittedName>
</protein>
<dbReference type="Proteomes" id="UP000800235">
    <property type="component" value="Unassembled WGS sequence"/>
</dbReference>
<feature type="compositionally biased region" description="Polar residues" evidence="1">
    <location>
        <begin position="669"/>
        <end position="684"/>
    </location>
</feature>
<feature type="region of interest" description="Disordered" evidence="1">
    <location>
        <begin position="1"/>
        <end position="25"/>
    </location>
</feature>
<keyword evidence="3" id="KW-1185">Reference proteome</keyword>
<organism evidence="2 3">
    <name type="scientific">Tothia fuscella</name>
    <dbReference type="NCBI Taxonomy" id="1048955"/>
    <lineage>
        <taxon>Eukaryota</taxon>
        <taxon>Fungi</taxon>
        <taxon>Dikarya</taxon>
        <taxon>Ascomycota</taxon>
        <taxon>Pezizomycotina</taxon>
        <taxon>Dothideomycetes</taxon>
        <taxon>Pleosporomycetidae</taxon>
        <taxon>Venturiales</taxon>
        <taxon>Cylindrosympodiaceae</taxon>
        <taxon>Tothia</taxon>
    </lineage>
</organism>
<accession>A0A9P4TTR7</accession>
<reference evidence="2" key="1">
    <citation type="journal article" date="2020" name="Stud. Mycol.">
        <title>101 Dothideomycetes genomes: a test case for predicting lifestyles and emergence of pathogens.</title>
        <authorList>
            <person name="Haridas S."/>
            <person name="Albert R."/>
            <person name="Binder M."/>
            <person name="Bloem J."/>
            <person name="Labutti K."/>
            <person name="Salamov A."/>
            <person name="Andreopoulos B."/>
            <person name="Baker S."/>
            <person name="Barry K."/>
            <person name="Bills G."/>
            <person name="Bluhm B."/>
            <person name="Cannon C."/>
            <person name="Castanera R."/>
            <person name="Culley D."/>
            <person name="Daum C."/>
            <person name="Ezra D."/>
            <person name="Gonzalez J."/>
            <person name="Henrissat B."/>
            <person name="Kuo A."/>
            <person name="Liang C."/>
            <person name="Lipzen A."/>
            <person name="Lutzoni F."/>
            <person name="Magnuson J."/>
            <person name="Mondo S."/>
            <person name="Nolan M."/>
            <person name="Ohm R."/>
            <person name="Pangilinan J."/>
            <person name="Park H.-J."/>
            <person name="Ramirez L."/>
            <person name="Alfaro M."/>
            <person name="Sun H."/>
            <person name="Tritt A."/>
            <person name="Yoshinaga Y."/>
            <person name="Zwiers L.-H."/>
            <person name="Turgeon B."/>
            <person name="Goodwin S."/>
            <person name="Spatafora J."/>
            <person name="Crous P."/>
            <person name="Grigoriev I."/>
        </authorList>
    </citation>
    <scope>NUCLEOTIDE SEQUENCE</scope>
    <source>
        <strain evidence="2">CBS 130266</strain>
    </source>
</reference>
<evidence type="ECO:0000256" key="1">
    <source>
        <dbReference type="SAM" id="MobiDB-lite"/>
    </source>
</evidence>
<proteinExistence type="predicted"/>
<sequence length="822" mass="92296">MKRNYWTDVSLTSPPPQPSEDPDDLGIARKKSQKRANEIFTRFRSLQALVQDYGNIIKERCAKKNPDARKKLLLIATPDMLKRCDHDWVALWSKLQQQESFLWSSINIRNLAEGDTLLTLLDERASNHPCTFTPSDLESARMGLVTNGIDRIQNPCLTNFTMAMEILGANWRLASGDPAKHREIQDFIEGLWTPQPGLLALEIQAYIMEFAGDVTKLIFKDVDLENTLTRSPLAKVQACPLTGLANDTSSAVSSMIISKAPYRAPGSLDYDGLVKVVEAEAQTANIHLMALREDPGYFATILDQIRSHEKRWTTTILIDPSSGPAAMAGPSKKKLKAKPGLKKTVKKEVVDWKGIACQVIVDSHSYAAFWMLIKKALCQIREYHDQHADDIKTGLPIPDEYLGTLQGLKEMISKLRNIILEKLRQGSPVSNTTFQLLANPDTAGQPQKHVKLEDRVSLLIDILEDGRYEQAIGIHNVQRKLDTVVRELCTKNTSSTFSSWHLDLISELGIVAEVERQFKLFKHQQMAYSGEYDLEFRHPSIKFEDAIAICQTAEYGAELCRSALEGLDLAALAAPIGGRFDYPIGRKSSKATAQTMIKAEQDLDEFWNAVDEQIERVVGDSATLLRLFMLPSLENPLCRTQPWVENPTQASEGKSRASTKVEEDKGTTFPFSASYTEPESSRNFQLPLLPKERKKTRGIAAPEPEQPEEAERPATPEAIKFKVLHKQMPIIEALFPQPGMNAPAEVRWTDFAQTMTKIGFAVSHQGGSKYLFVPDLELTGHTQPITFHEPHPNRNLNLNFARHNGRRLKISYGWSAETFEEV</sequence>
<name>A0A9P4TTR7_9PEZI</name>
<evidence type="ECO:0000313" key="3">
    <source>
        <dbReference type="Proteomes" id="UP000800235"/>
    </source>
</evidence>
<feature type="region of interest" description="Disordered" evidence="1">
    <location>
        <begin position="639"/>
        <end position="714"/>
    </location>
</feature>
<feature type="compositionally biased region" description="Basic and acidic residues" evidence="1">
    <location>
        <begin position="653"/>
        <end position="666"/>
    </location>
</feature>
<evidence type="ECO:0000313" key="2">
    <source>
        <dbReference type="EMBL" id="KAF2421065.1"/>
    </source>
</evidence>
<gene>
    <name evidence="2" type="ORF">EJ08DRAFT_702227</name>
</gene>
<dbReference type="PANTHER" id="PTHR40788:SF2">
    <property type="entry name" value="CLR5 DOMAIN-CONTAINING PROTEIN"/>
    <property type="match status" value="1"/>
</dbReference>
<dbReference type="AlphaFoldDB" id="A0A9P4TTR7"/>